<dbReference type="AlphaFoldDB" id="A0A4R4T1I0"/>
<evidence type="ECO:0000313" key="1">
    <source>
        <dbReference type="EMBL" id="TDC68253.1"/>
    </source>
</evidence>
<dbReference type="NCBIfam" id="TIGR02241">
    <property type="entry name" value="conserved hypothetical phage tail region protein"/>
    <property type="match status" value="1"/>
</dbReference>
<accession>A0A4R4T1I0</accession>
<dbReference type="GO" id="GO:0005198">
    <property type="term" value="F:structural molecule activity"/>
    <property type="evidence" value="ECO:0007669"/>
    <property type="project" value="InterPro"/>
</dbReference>
<sequence>MSLTETDSLVAHSFGLQIDGIFVGYLMSVSNFQTEQDTIENPQNSENGQPTTAILPGTRKTGSVEIVRGMRPDRTFNEWINDSTAGRMGSARKNATIIIMDHERNPIRRYNLRRAWCSKISPSNLTAGEASVLTETYTIVFEEMVIE</sequence>
<dbReference type="PANTHER" id="PTHR38009:SF1">
    <property type="entry name" value="CONSERVED HYPOTHETICAL PHAGE TAIL PROTEIN"/>
    <property type="match status" value="1"/>
</dbReference>
<dbReference type="InterPro" id="IPR010667">
    <property type="entry name" value="Phage_T4_Gp19"/>
</dbReference>
<dbReference type="PANTHER" id="PTHR38009">
    <property type="entry name" value="CONSERVED HYPOTHETICAL PHAGE TAIL PROTEIN"/>
    <property type="match status" value="1"/>
</dbReference>
<keyword evidence="2" id="KW-1185">Reference proteome</keyword>
<dbReference type="OrthoDB" id="3470895at2"/>
<dbReference type="InterPro" id="IPR011747">
    <property type="entry name" value="CHP02241"/>
</dbReference>
<protein>
    <submittedName>
        <fullName evidence="1">Phage tail protein</fullName>
    </submittedName>
</protein>
<organism evidence="1 2">
    <name type="scientific">Streptomyces hainanensis</name>
    <dbReference type="NCBI Taxonomy" id="402648"/>
    <lineage>
        <taxon>Bacteria</taxon>
        <taxon>Bacillati</taxon>
        <taxon>Actinomycetota</taxon>
        <taxon>Actinomycetes</taxon>
        <taxon>Kitasatosporales</taxon>
        <taxon>Streptomycetaceae</taxon>
        <taxon>Streptomyces</taxon>
    </lineage>
</organism>
<gene>
    <name evidence="1" type="ORF">E1283_27665</name>
</gene>
<comment type="caution">
    <text evidence="1">The sequence shown here is derived from an EMBL/GenBank/DDBJ whole genome shotgun (WGS) entry which is preliminary data.</text>
</comment>
<dbReference type="RefSeq" id="WP_132820892.1">
    <property type="nucleotide sequence ID" value="NZ_SMKI01000384.1"/>
</dbReference>
<dbReference type="Pfam" id="PF06841">
    <property type="entry name" value="Phage_T4_gp19"/>
    <property type="match status" value="1"/>
</dbReference>
<proteinExistence type="predicted"/>
<dbReference type="Proteomes" id="UP000295345">
    <property type="component" value="Unassembled WGS sequence"/>
</dbReference>
<reference evidence="1 2" key="1">
    <citation type="submission" date="2019-03" db="EMBL/GenBank/DDBJ databases">
        <title>Draft genome sequences of novel Actinobacteria.</title>
        <authorList>
            <person name="Sahin N."/>
            <person name="Ay H."/>
            <person name="Saygin H."/>
        </authorList>
    </citation>
    <scope>NUCLEOTIDE SEQUENCE [LARGE SCALE GENOMIC DNA]</scope>
    <source>
        <strain evidence="1 2">DSM 41900</strain>
    </source>
</reference>
<dbReference type="EMBL" id="SMKI01000384">
    <property type="protein sequence ID" value="TDC68253.1"/>
    <property type="molecule type" value="Genomic_DNA"/>
</dbReference>
<evidence type="ECO:0000313" key="2">
    <source>
        <dbReference type="Proteomes" id="UP000295345"/>
    </source>
</evidence>
<name>A0A4R4T1I0_9ACTN</name>